<evidence type="ECO:0000313" key="3">
    <source>
        <dbReference type="EMBL" id="CDW74797.1"/>
    </source>
</evidence>
<dbReference type="PANTHER" id="PTHR31600">
    <property type="entry name" value="TINY MACROCYSTS PROTEIN B-RELATED"/>
    <property type="match status" value="1"/>
</dbReference>
<accession>A0A077ZYV5</accession>
<gene>
    <name evidence="3" type="primary">Contig2690.g2892</name>
    <name evidence="3" type="ORF">STYLEM_3780</name>
</gene>
<reference evidence="3 4" key="1">
    <citation type="submission" date="2014-06" db="EMBL/GenBank/DDBJ databases">
        <authorList>
            <person name="Swart Estienne"/>
        </authorList>
    </citation>
    <scope>NUCLEOTIDE SEQUENCE [LARGE SCALE GENOMIC DNA]</scope>
    <source>
        <strain evidence="3 4">130c</strain>
    </source>
</reference>
<feature type="signal peptide" evidence="2">
    <location>
        <begin position="1"/>
        <end position="24"/>
    </location>
</feature>
<evidence type="ECO:0000313" key="4">
    <source>
        <dbReference type="Proteomes" id="UP000039865"/>
    </source>
</evidence>
<feature type="chain" id="PRO_5001729047" description="Pas domain s-box family protein" evidence="2">
    <location>
        <begin position="25"/>
        <end position="1321"/>
    </location>
</feature>
<dbReference type="PANTHER" id="PTHR31600:SF2">
    <property type="entry name" value="GAMETE ENRICHED GENE 10 PROTEIN-RELATED"/>
    <property type="match status" value="1"/>
</dbReference>
<feature type="transmembrane region" description="Helical" evidence="1">
    <location>
        <begin position="1043"/>
        <end position="1066"/>
    </location>
</feature>
<keyword evidence="4" id="KW-1185">Reference proteome</keyword>
<protein>
    <recommendedName>
        <fullName evidence="5">Pas domain s-box family protein</fullName>
    </recommendedName>
</protein>
<evidence type="ECO:0000256" key="2">
    <source>
        <dbReference type="SAM" id="SignalP"/>
    </source>
</evidence>
<keyword evidence="2" id="KW-0732">Signal</keyword>
<proteinExistence type="predicted"/>
<keyword evidence="1" id="KW-0812">Transmembrane</keyword>
<sequence length="1321" mass="153895">MSHQHDLITEMLLLKLLIYMATLCAMDSAKLIKQLLGQQMMEIGEHVTEDELQSHMILMKVIIKSHFVACKDVECLCHQKRMRLYLIQQQMKSKNSTYQAIYNLQKFHDCRYCQIGDCFQQYILRKIADQEVHQRQIINDDIQKYQQIITYEIYLKGYLEVLNKISVDVGEFWALVQKNEIDIYKSQIIGEGIIQKYQRFQSIYENFAKSGSDNIQIESLAWKLNQEILQFEQEAQQNLERIKTSSNKRRVEIKLSNNNEVFVESKIHLLVISANPQNFQKIMNFSKSFSKFSGYADDFLLRNKVTLVLPKILDEQHEKIIKKYLKRRKELDNNKITLSQSWLKKPNGTLVPVQISVISKIDVDLGLQMIGLIQKVKKINLFDQNIPSTDIYCILTDVNNRIIHVSENCSNNINFPADVTLYDIFISNIIKGLPDQIENNSDLELLMDTSDLQTYQNNSNLSILQFKIKLSYKEYNYGKDNVLREYLFVILAPHDVNGTESLKLNSLLQNQNFQIVQFSEDQQNQNQEGQNEQIDETESELFQIQSMSSTSSGSSNVSNQDAQVCDIKNVLDFKSFPQSLRSYRIKLIASFIMLLVTAIVLLVVNIQSKNQYEADIQTLKTEKNVRNAFSSSKLSLIYLYTTSNAPSYFDQQRLSAPLNNVSLDPFFRQKLISLTGELHQSLNEFSQKQALWDKDFVYKVNKEDLKAKKITFYGNQQEVDSTFFKSITLFVDYCDFISNTYSDDLKIQDDIFKYNNADELASLLKKIKDPLNTIIQYVFFCIFNGSDVLLRQMLKIDESFIMLIQNHGNDLIRVILIFTICCCCVTAIISFLQIPYYFAIETAQKFTVEFLYLTDKQLIKQYFTRIKDFQIQLINNGSDGDDEKKKSMAQVSLNKSLTNKRRIAIHGFTVNNEEEFKTQDIKPLENTQIYSSIQQFQTKNNLFERSQPVFIENEPDVKDLNLKYKHTQNQAYLPKKFQKKQLSQKLNALLEDSSNENEGQDQNPGEQTVNLSDLNQTHLSLNSLNDQDYDIKLLQSQTNRKKIIIIIIFFLIGAFIATFYIVTYVMSRTILNDFSIGFYQYDVFFTRVTCLTESLFFTQKSILFNDTMGDDTFNGKQLSLVLNECSTNEQKYREIKKDSSGMFQGLSKELEQLDSPKFCQFQQSKGEMGPECQKEVDGFLNLGLEQMISAMLNHIQQKRITFISVPRINRTEALLSKTFFEKDTLQYVMIYYQYLEKVFYYIQNTAHQRLSDQMSVNFNAIVSVFIVYILLVIFLAILAIFRLVDNLRLKLLKIRMLLKLMPSIEIYKNKDKLEKLDTKLL</sequence>
<organism evidence="3 4">
    <name type="scientific">Stylonychia lemnae</name>
    <name type="common">Ciliate</name>
    <dbReference type="NCBI Taxonomy" id="5949"/>
    <lineage>
        <taxon>Eukaryota</taxon>
        <taxon>Sar</taxon>
        <taxon>Alveolata</taxon>
        <taxon>Ciliophora</taxon>
        <taxon>Intramacronucleata</taxon>
        <taxon>Spirotrichea</taxon>
        <taxon>Stichotrichia</taxon>
        <taxon>Sporadotrichida</taxon>
        <taxon>Oxytrichidae</taxon>
        <taxon>Stylonychinae</taxon>
        <taxon>Stylonychia</taxon>
    </lineage>
</organism>
<dbReference type="InParanoid" id="A0A077ZYV5"/>
<dbReference type="Proteomes" id="UP000039865">
    <property type="component" value="Unassembled WGS sequence"/>
</dbReference>
<feature type="transmembrane region" description="Helical" evidence="1">
    <location>
        <begin position="587"/>
        <end position="606"/>
    </location>
</feature>
<feature type="transmembrane region" description="Helical" evidence="1">
    <location>
        <begin position="814"/>
        <end position="838"/>
    </location>
</feature>
<keyword evidence="1" id="KW-1133">Transmembrane helix</keyword>
<feature type="transmembrane region" description="Helical" evidence="1">
    <location>
        <begin position="1260"/>
        <end position="1284"/>
    </location>
</feature>
<evidence type="ECO:0008006" key="5">
    <source>
        <dbReference type="Google" id="ProtNLM"/>
    </source>
</evidence>
<name>A0A077ZYV5_STYLE</name>
<keyword evidence="1" id="KW-0472">Membrane</keyword>
<dbReference type="InterPro" id="IPR052994">
    <property type="entry name" value="Tiny_macrocysts_regulators"/>
</dbReference>
<dbReference type="EMBL" id="CCKQ01003672">
    <property type="protein sequence ID" value="CDW74797.1"/>
    <property type="molecule type" value="Genomic_DNA"/>
</dbReference>
<evidence type="ECO:0000256" key="1">
    <source>
        <dbReference type="SAM" id="Phobius"/>
    </source>
</evidence>